<dbReference type="GO" id="GO:0003887">
    <property type="term" value="F:DNA-directed DNA polymerase activity"/>
    <property type="evidence" value="ECO:0007669"/>
    <property type="project" value="InterPro"/>
</dbReference>
<dbReference type="InterPro" id="IPR029398">
    <property type="entry name" value="PolB_thumb"/>
</dbReference>
<dbReference type="AlphaFoldDB" id="X1SFG5"/>
<reference evidence="4" key="1">
    <citation type="journal article" date="2014" name="Front. Microbiol.">
        <title>High frequency of phylogenetically diverse reductive dehalogenase-homologous genes in deep subseafloor sedimentary metagenomes.</title>
        <authorList>
            <person name="Kawai M."/>
            <person name="Futagami T."/>
            <person name="Toyoda A."/>
            <person name="Takaki Y."/>
            <person name="Nishi S."/>
            <person name="Hori S."/>
            <person name="Arai W."/>
            <person name="Tsubouchi T."/>
            <person name="Morono Y."/>
            <person name="Uchiyama I."/>
            <person name="Ito T."/>
            <person name="Fujiyama A."/>
            <person name="Inagaki F."/>
            <person name="Takami H."/>
        </authorList>
    </citation>
    <scope>NUCLEOTIDE SEQUENCE</scope>
    <source>
        <strain evidence="4">Expedition CK06-06</strain>
    </source>
</reference>
<comment type="caution">
    <text evidence="4">The sequence shown here is derived from an EMBL/GenBank/DDBJ whole genome shotgun (WGS) entry which is preliminary data.</text>
</comment>
<dbReference type="Gene3D" id="3.30.210.10">
    <property type="entry name" value="DNA polymerase, thumb domain"/>
    <property type="match status" value="1"/>
</dbReference>
<gene>
    <name evidence="4" type="ORF">S12H4_36501</name>
</gene>
<dbReference type="GO" id="GO:0006303">
    <property type="term" value="P:double-strand break repair via nonhomologous end joining"/>
    <property type="evidence" value="ECO:0007669"/>
    <property type="project" value="TreeGrafter"/>
</dbReference>
<evidence type="ECO:0000256" key="2">
    <source>
        <dbReference type="ARBA" id="ARBA00022695"/>
    </source>
</evidence>
<dbReference type="Gene3D" id="3.30.460.10">
    <property type="entry name" value="Beta Polymerase, domain 2"/>
    <property type="match status" value="1"/>
</dbReference>
<keyword evidence="2" id="KW-0548">Nucleotidyltransferase</keyword>
<dbReference type="InterPro" id="IPR043519">
    <property type="entry name" value="NT_sf"/>
</dbReference>
<dbReference type="PRINTS" id="PR00870">
    <property type="entry name" value="DNAPOLXBETA"/>
</dbReference>
<dbReference type="GO" id="GO:0003677">
    <property type="term" value="F:DNA binding"/>
    <property type="evidence" value="ECO:0007669"/>
    <property type="project" value="InterPro"/>
</dbReference>
<dbReference type="GO" id="GO:0005634">
    <property type="term" value="C:nucleus"/>
    <property type="evidence" value="ECO:0007669"/>
    <property type="project" value="TreeGrafter"/>
</dbReference>
<dbReference type="EMBL" id="BARW01021763">
    <property type="protein sequence ID" value="GAI91703.1"/>
    <property type="molecule type" value="Genomic_DNA"/>
</dbReference>
<dbReference type="InterPro" id="IPR037160">
    <property type="entry name" value="DNA_Pol_thumb_sf"/>
</dbReference>
<accession>X1SFG5</accession>
<evidence type="ECO:0000313" key="4">
    <source>
        <dbReference type="EMBL" id="GAI91703.1"/>
    </source>
</evidence>
<dbReference type="SUPFAM" id="SSF81301">
    <property type="entry name" value="Nucleotidyltransferase"/>
    <property type="match status" value="1"/>
</dbReference>
<name>X1SFG5_9ZZZZ</name>
<organism evidence="4">
    <name type="scientific">marine sediment metagenome</name>
    <dbReference type="NCBI Taxonomy" id="412755"/>
    <lineage>
        <taxon>unclassified sequences</taxon>
        <taxon>metagenomes</taxon>
        <taxon>ecological metagenomes</taxon>
    </lineage>
</organism>
<dbReference type="Pfam" id="PF14791">
    <property type="entry name" value="DNA_pol_B_thumb"/>
    <property type="match status" value="1"/>
</dbReference>
<dbReference type="InterPro" id="IPR022312">
    <property type="entry name" value="DNA_pol_X"/>
</dbReference>
<protein>
    <recommendedName>
        <fullName evidence="3">DNA polymerase beta thumb domain-containing protein</fullName>
    </recommendedName>
</protein>
<evidence type="ECO:0000259" key="3">
    <source>
        <dbReference type="Pfam" id="PF14791"/>
    </source>
</evidence>
<dbReference type="PANTHER" id="PTHR11276:SF28">
    <property type="entry name" value="DNA POLYMERASE LAMBDA"/>
    <property type="match status" value="1"/>
</dbReference>
<dbReference type="PRINTS" id="PR00869">
    <property type="entry name" value="DNAPOLX"/>
</dbReference>
<evidence type="ECO:0000256" key="1">
    <source>
        <dbReference type="ARBA" id="ARBA00022679"/>
    </source>
</evidence>
<feature type="domain" description="DNA polymerase beta thumb" evidence="3">
    <location>
        <begin position="108"/>
        <end position="169"/>
    </location>
</feature>
<keyword evidence="1" id="KW-0808">Transferase</keyword>
<proteinExistence type="predicted"/>
<dbReference type="PANTHER" id="PTHR11276">
    <property type="entry name" value="DNA POLYMERASE TYPE-X FAMILY MEMBER"/>
    <property type="match status" value="1"/>
</dbReference>
<sequence>MELEKAKVIAEKLKSLLAPVCEKIEVAGSIRRQKPEVGDIELLCIPKYIAGVDQLDREIGALMIQGILGHRRNKRGSRIYGPKNKLLVHINGIGVDIFSTDEECWPVALVVRTGGKETNMRIATAALRKGWRFHAYGSGFSTPDGEIVCRSEREVFEAVGLPYQEPWERG</sequence>
<dbReference type="InterPro" id="IPR002008">
    <property type="entry name" value="DNA_pol_X_beta-like"/>
</dbReference>